<feature type="signal peptide" evidence="1">
    <location>
        <begin position="1"/>
        <end position="19"/>
    </location>
</feature>
<evidence type="ECO:0000256" key="1">
    <source>
        <dbReference type="SAM" id="SignalP"/>
    </source>
</evidence>
<dbReference type="AlphaFoldDB" id="A0A023FUB0"/>
<proteinExistence type="evidence at transcript level"/>
<dbReference type="InterPro" id="IPR012674">
    <property type="entry name" value="Calycin"/>
</dbReference>
<protein>
    <recommendedName>
        <fullName evidence="3">Lipocalin-2 1</fullName>
    </recommendedName>
</protein>
<sequence>MRLCGSFSVFFIILVLCQAGKKGEKLKKFKARGRNNLNITKVFEEKGRLWLYKQTQCNIFYFPEKTDSPVEFVQKCIFLKTINISNTDVYFREMMDVNGDKVEILYRGDFIPEEEGAPKSMNVTDLSVNDTSPFEVMELGYSNQGCYVFFLTRLHEDDEEDDSSGRRNCEMYIRNHKPPGPKCENFFKTNCGEQFYEPYEESCKIKKNIKVARKNSE</sequence>
<name>A0A023FUB0_AMBCJ</name>
<dbReference type="EMBL" id="GBBK01000232">
    <property type="protein sequence ID" value="JAC24250.1"/>
    <property type="molecule type" value="mRNA"/>
</dbReference>
<evidence type="ECO:0000313" key="2">
    <source>
        <dbReference type="EMBL" id="JAC24250.1"/>
    </source>
</evidence>
<evidence type="ECO:0008006" key="3">
    <source>
        <dbReference type="Google" id="ProtNLM"/>
    </source>
</evidence>
<accession>A0A023FUB0</accession>
<dbReference type="Gene3D" id="2.40.128.20">
    <property type="match status" value="1"/>
</dbReference>
<dbReference type="SUPFAM" id="SSF50814">
    <property type="entry name" value="Lipocalins"/>
    <property type="match status" value="1"/>
</dbReference>
<reference evidence="2" key="1">
    <citation type="submission" date="2014-03" db="EMBL/GenBank/DDBJ databases">
        <title>The sialotranscriptome of Amblyomma triste, Amblyomma parvum and Amblyomma cajennense ticks, uncovered by 454-based RNA-seq.</title>
        <authorList>
            <person name="Garcia G.R."/>
            <person name="Gardinassi L.G."/>
            <person name="Ribeiro J.M."/>
            <person name="Anatriello E."/>
            <person name="Ferreira B.R."/>
            <person name="Moreira H.N."/>
            <person name="Mafra C."/>
            <person name="Olegario M.M."/>
            <person name="Szabo P.J."/>
            <person name="Miranda-Santos I.K."/>
            <person name="Maruyama S.R."/>
        </authorList>
    </citation>
    <scope>NUCLEOTIDE SEQUENCE</scope>
    <source>
        <strain evidence="2">Uberlandia</strain>
        <tissue evidence="2">Salivary glands</tissue>
    </source>
</reference>
<organism evidence="2">
    <name type="scientific">Amblyomma cajennense</name>
    <name type="common">Cayenne tick</name>
    <name type="synonym">Acarus cajennensis</name>
    <dbReference type="NCBI Taxonomy" id="34607"/>
    <lineage>
        <taxon>Eukaryota</taxon>
        <taxon>Metazoa</taxon>
        <taxon>Ecdysozoa</taxon>
        <taxon>Arthropoda</taxon>
        <taxon>Chelicerata</taxon>
        <taxon>Arachnida</taxon>
        <taxon>Acari</taxon>
        <taxon>Parasitiformes</taxon>
        <taxon>Ixodida</taxon>
        <taxon>Ixodoidea</taxon>
        <taxon>Ixodidae</taxon>
        <taxon>Amblyomminae</taxon>
        <taxon>Amblyomma</taxon>
    </lineage>
</organism>
<feature type="chain" id="PRO_5001517597" description="Lipocalin-2 1" evidence="1">
    <location>
        <begin position="20"/>
        <end position="217"/>
    </location>
</feature>
<keyword evidence="1" id="KW-0732">Signal</keyword>